<dbReference type="PANTHER" id="PTHR23416">
    <property type="entry name" value="SIALIC ACID SYNTHASE-RELATED"/>
    <property type="match status" value="1"/>
</dbReference>
<dbReference type="CDD" id="cd04647">
    <property type="entry name" value="LbH_MAT_like"/>
    <property type="match status" value="1"/>
</dbReference>
<proteinExistence type="inferred from homology"/>
<organism evidence="3">
    <name type="scientific">Candidatus Electrothrix aestuarii</name>
    <dbReference type="NCBI Taxonomy" id="3062594"/>
    <lineage>
        <taxon>Bacteria</taxon>
        <taxon>Pseudomonadati</taxon>
        <taxon>Thermodesulfobacteriota</taxon>
        <taxon>Desulfobulbia</taxon>
        <taxon>Desulfobulbales</taxon>
        <taxon>Desulfobulbaceae</taxon>
        <taxon>Candidatus Electrothrix</taxon>
    </lineage>
</organism>
<reference evidence="3" key="1">
    <citation type="journal article" date="2024" name="Syst. Appl. Microbiol.">
        <title>First single-strain enrichments of Electrothrix cable bacteria, description of E. aestuarii sp. nov. and E. rattekaaiensis sp. nov., and proposal of a cable bacteria taxonomy following the rules of the SeqCode.</title>
        <authorList>
            <person name="Plum-Jensen L.E."/>
            <person name="Schramm A."/>
            <person name="Marshall I.P.G."/>
        </authorList>
    </citation>
    <scope>NUCLEOTIDE SEQUENCE</scope>
    <source>
        <strain evidence="3">Rat1</strain>
    </source>
</reference>
<keyword evidence="3" id="KW-0012">Acyltransferase</keyword>
<dbReference type="AlphaFoldDB" id="A0AAU8LY25"/>
<keyword evidence="2 3" id="KW-0808">Transferase</keyword>
<dbReference type="GO" id="GO:0008374">
    <property type="term" value="F:O-acyltransferase activity"/>
    <property type="evidence" value="ECO:0007669"/>
    <property type="project" value="TreeGrafter"/>
</dbReference>
<accession>A0AAU8LY25</accession>
<dbReference type="InterPro" id="IPR011004">
    <property type="entry name" value="Trimer_LpxA-like_sf"/>
</dbReference>
<comment type="similarity">
    <text evidence="1">Belongs to the transferase hexapeptide repeat family.</text>
</comment>
<dbReference type="InterPro" id="IPR001451">
    <property type="entry name" value="Hexapep"/>
</dbReference>
<dbReference type="PANTHER" id="PTHR23416:SF23">
    <property type="entry name" value="ACETYLTRANSFERASE C18B11.09C-RELATED"/>
    <property type="match status" value="1"/>
</dbReference>
<dbReference type="Pfam" id="PF00132">
    <property type="entry name" value="Hexapep"/>
    <property type="match status" value="1"/>
</dbReference>
<dbReference type="EC" id="2.3.1.-" evidence="3"/>
<dbReference type="SUPFAM" id="SSF51161">
    <property type="entry name" value="Trimeric LpxA-like enzymes"/>
    <property type="match status" value="1"/>
</dbReference>
<evidence type="ECO:0000313" key="3">
    <source>
        <dbReference type="EMBL" id="XCN73779.1"/>
    </source>
</evidence>
<dbReference type="GO" id="GO:0005829">
    <property type="term" value="C:cytosol"/>
    <property type="evidence" value="ECO:0007669"/>
    <property type="project" value="TreeGrafter"/>
</dbReference>
<dbReference type="EMBL" id="CP159373">
    <property type="protein sequence ID" value="XCN73779.1"/>
    <property type="molecule type" value="Genomic_DNA"/>
</dbReference>
<dbReference type="KEGG" id="eaj:Q3M24_03205"/>
<dbReference type="Gene3D" id="2.160.10.10">
    <property type="entry name" value="Hexapeptide repeat proteins"/>
    <property type="match status" value="1"/>
</dbReference>
<name>A0AAU8LY25_9BACT</name>
<evidence type="ECO:0000256" key="1">
    <source>
        <dbReference type="ARBA" id="ARBA00007274"/>
    </source>
</evidence>
<dbReference type="InterPro" id="IPR051159">
    <property type="entry name" value="Hexapeptide_acetyltransf"/>
</dbReference>
<reference evidence="3" key="2">
    <citation type="submission" date="2024-06" db="EMBL/GenBank/DDBJ databases">
        <authorList>
            <person name="Plum-Jensen L.E."/>
            <person name="Schramm A."/>
            <person name="Marshall I.P.G."/>
        </authorList>
    </citation>
    <scope>NUCLEOTIDE SEQUENCE</scope>
    <source>
        <strain evidence="3">Rat1</strain>
    </source>
</reference>
<gene>
    <name evidence="3" type="ORF">Q3M24_03205</name>
</gene>
<sequence>MRLKEFRIHRVVRFLRRLKLLLAEMYYTPDGQYRKKTVDFKCSVIRAAKSYGSNLKVNGKTTVTNNTVLGNNVNFNGMSITGRGRVEIGDNFHSGPDCLIISQIHNYDDGQAVPYDATYLSKPVLIKDNVWIGSRVIILGEVTIGEGAIIQAGSVVCRDIPDFAVAGGHPAKVFKYRDIEHYMVLKKAGKFH</sequence>
<evidence type="ECO:0000256" key="2">
    <source>
        <dbReference type="ARBA" id="ARBA00022679"/>
    </source>
</evidence>
<protein>
    <submittedName>
        <fullName evidence="3">Acyltransferase</fullName>
        <ecNumber evidence="3">2.3.1.-</ecNumber>
    </submittedName>
</protein>